<reference evidence="3" key="1">
    <citation type="submission" date="2023-03" db="EMBL/GenBank/DDBJ databases">
        <title>Massive genome expansion in bonnet fungi (Mycena s.s.) driven by repeated elements and novel gene families across ecological guilds.</title>
        <authorList>
            <consortium name="Lawrence Berkeley National Laboratory"/>
            <person name="Harder C.B."/>
            <person name="Miyauchi S."/>
            <person name="Viragh M."/>
            <person name="Kuo A."/>
            <person name="Thoen E."/>
            <person name="Andreopoulos B."/>
            <person name="Lu D."/>
            <person name="Skrede I."/>
            <person name="Drula E."/>
            <person name="Henrissat B."/>
            <person name="Morin E."/>
            <person name="Kohler A."/>
            <person name="Barry K."/>
            <person name="LaButti K."/>
            <person name="Morin E."/>
            <person name="Salamov A."/>
            <person name="Lipzen A."/>
            <person name="Mereny Z."/>
            <person name="Hegedus B."/>
            <person name="Baldrian P."/>
            <person name="Stursova M."/>
            <person name="Weitz H."/>
            <person name="Taylor A."/>
            <person name="Grigoriev I.V."/>
            <person name="Nagy L.G."/>
            <person name="Martin F."/>
            <person name="Kauserud H."/>
        </authorList>
    </citation>
    <scope>NUCLEOTIDE SEQUENCE</scope>
    <source>
        <strain evidence="3">CBHHK067</strain>
    </source>
</reference>
<organism evidence="3 4">
    <name type="scientific">Mycena rosella</name>
    <name type="common">Pink bonnet</name>
    <name type="synonym">Agaricus rosellus</name>
    <dbReference type="NCBI Taxonomy" id="1033263"/>
    <lineage>
        <taxon>Eukaryota</taxon>
        <taxon>Fungi</taxon>
        <taxon>Dikarya</taxon>
        <taxon>Basidiomycota</taxon>
        <taxon>Agaricomycotina</taxon>
        <taxon>Agaricomycetes</taxon>
        <taxon>Agaricomycetidae</taxon>
        <taxon>Agaricales</taxon>
        <taxon>Marasmiineae</taxon>
        <taxon>Mycenaceae</taxon>
        <taxon>Mycena</taxon>
    </lineage>
</organism>
<evidence type="ECO:0000313" key="4">
    <source>
        <dbReference type="Proteomes" id="UP001221757"/>
    </source>
</evidence>
<gene>
    <name evidence="3" type="ORF">B0H17DRAFT_1096616</name>
</gene>
<dbReference type="Proteomes" id="UP001221757">
    <property type="component" value="Unassembled WGS sequence"/>
</dbReference>
<proteinExistence type="predicted"/>
<name>A0AAD7CQV2_MYCRO</name>
<keyword evidence="1" id="KW-0175">Coiled coil</keyword>
<evidence type="ECO:0000256" key="1">
    <source>
        <dbReference type="SAM" id="Coils"/>
    </source>
</evidence>
<sequence length="386" mass="41340">MPPAPTPAGRPVDEQLHRASRALPAAPSITLFCGAFQPSTAADFDAHRPWRVQILPIDYVDAQPAAKRIKIVSEGSLFDASDSEAKVKSNGCGARVHAAAAPKRGGSMWSGSQTGVTDTVLALEDKYVPRVLKSVMKTRREGCGCLRSPVGCAVCGNSLGALIAHCTVHTHFDSPPFVYEFAPSAVSPPLPPVSASDTPTRAARSTPAPTWPPFPSQFGMPPRDPNSAATTRVVGLTRRAQGPPPFPTGLDLSGDHNAPVFGRRPDPRTGEFVYMETTRAELLATQEAHLLARIRAQEAELARTEMDIAAEEAVIARTEERIRAADAGRVRTGAQIQTRQDAMILQHRQDEEEIGDARMEHFLEELEAAERAFGPTSPGGAASPEP</sequence>
<evidence type="ECO:0000256" key="2">
    <source>
        <dbReference type="SAM" id="MobiDB-lite"/>
    </source>
</evidence>
<keyword evidence="4" id="KW-1185">Reference proteome</keyword>
<dbReference type="EMBL" id="JARKIE010000276">
    <property type="protein sequence ID" value="KAJ7658878.1"/>
    <property type="molecule type" value="Genomic_DNA"/>
</dbReference>
<accession>A0AAD7CQV2</accession>
<feature type="coiled-coil region" evidence="1">
    <location>
        <begin position="294"/>
        <end position="321"/>
    </location>
</feature>
<feature type="region of interest" description="Disordered" evidence="2">
    <location>
        <begin position="190"/>
        <end position="265"/>
    </location>
</feature>
<protein>
    <submittedName>
        <fullName evidence="3">Uncharacterized protein</fullName>
    </submittedName>
</protein>
<evidence type="ECO:0000313" key="3">
    <source>
        <dbReference type="EMBL" id="KAJ7658878.1"/>
    </source>
</evidence>
<comment type="caution">
    <text evidence="3">The sequence shown here is derived from an EMBL/GenBank/DDBJ whole genome shotgun (WGS) entry which is preliminary data.</text>
</comment>
<dbReference type="AlphaFoldDB" id="A0AAD7CQV2"/>